<dbReference type="KEGG" id="nani:NCTC12227_00696"/>
<accession>A0A448UAS9</accession>
<sequence>MNKTPALFLGHGSPMNAIETNNPFNFGFKQTAEKFPKPQAILMISAHWYSDDLQVSGNATPDMIYDFYGFPEELSQVQYPAPGSLELAVEVQRLLAPETVSVDRQRGFDHGTWSVLKHLYPEADIPVVQLSISRNQPSEWHFALAQKLKPLRKQGVLIVGSGNIVHNLRVISFAHIRQAGAAYEWAEIFRNGINQAILNRDNETLVHYLRLGEPAALSVPTPEHYLPLLYIMALRDGDDEARLFNDEIVGGSLSMTSVLLGQNFT</sequence>
<evidence type="ECO:0000256" key="1">
    <source>
        <dbReference type="ARBA" id="ARBA00001947"/>
    </source>
</evidence>
<dbReference type="SUPFAM" id="SSF53213">
    <property type="entry name" value="LigB-like"/>
    <property type="match status" value="1"/>
</dbReference>
<dbReference type="PIRSF" id="PIRSF006157">
    <property type="entry name" value="Doxgns_DODA"/>
    <property type="match status" value="1"/>
</dbReference>
<dbReference type="Gene3D" id="3.40.830.10">
    <property type="entry name" value="LigB-like"/>
    <property type="match status" value="1"/>
</dbReference>
<keyword evidence="3" id="KW-0479">Metal-binding</keyword>
<reference evidence="7 8" key="1">
    <citation type="submission" date="2018-12" db="EMBL/GenBank/DDBJ databases">
        <authorList>
            <consortium name="Pathogen Informatics"/>
        </authorList>
    </citation>
    <scope>NUCLEOTIDE SEQUENCE [LARGE SCALE GENOMIC DNA]</scope>
    <source>
        <strain evidence="7 8">NCTC12227</strain>
    </source>
</reference>
<organism evidence="7 8">
    <name type="scientific">Neisseria animaloris</name>
    <dbReference type="NCBI Taxonomy" id="326522"/>
    <lineage>
        <taxon>Bacteria</taxon>
        <taxon>Pseudomonadati</taxon>
        <taxon>Pseudomonadota</taxon>
        <taxon>Betaproteobacteria</taxon>
        <taxon>Neisseriales</taxon>
        <taxon>Neisseriaceae</taxon>
        <taxon>Neisseria</taxon>
    </lineage>
</organism>
<gene>
    <name evidence="7" type="primary">ygiD</name>
    <name evidence="7" type="ORF">NCTC12227_00696</name>
</gene>
<evidence type="ECO:0000256" key="5">
    <source>
        <dbReference type="ARBA" id="ARBA00023002"/>
    </source>
</evidence>
<dbReference type="STRING" id="326522.BWD08_07215"/>
<evidence type="ECO:0000256" key="4">
    <source>
        <dbReference type="ARBA" id="ARBA00022833"/>
    </source>
</evidence>
<comment type="cofactor">
    <cofactor evidence="1">
        <name>Zn(2+)</name>
        <dbReference type="ChEBI" id="CHEBI:29105"/>
    </cofactor>
</comment>
<dbReference type="GO" id="GO:0008270">
    <property type="term" value="F:zinc ion binding"/>
    <property type="evidence" value="ECO:0007669"/>
    <property type="project" value="InterPro"/>
</dbReference>
<dbReference type="InterPro" id="IPR004183">
    <property type="entry name" value="Xdiol_dOase_suB"/>
</dbReference>
<proteinExistence type="inferred from homology"/>
<keyword evidence="7" id="KW-0223">Dioxygenase</keyword>
<dbReference type="Proteomes" id="UP000268229">
    <property type="component" value="Chromosome"/>
</dbReference>
<evidence type="ECO:0000313" key="7">
    <source>
        <dbReference type="EMBL" id="VEJ20974.1"/>
    </source>
</evidence>
<feature type="domain" description="Extradiol ring-cleavage dioxygenase class III enzyme subunit B" evidence="6">
    <location>
        <begin position="27"/>
        <end position="204"/>
    </location>
</feature>
<keyword evidence="8" id="KW-1185">Reference proteome</keyword>
<dbReference type="RefSeq" id="WP_126304264.1">
    <property type="nucleotide sequence ID" value="NZ_LR134516.1"/>
</dbReference>
<evidence type="ECO:0000259" key="6">
    <source>
        <dbReference type="Pfam" id="PF02900"/>
    </source>
</evidence>
<evidence type="ECO:0000256" key="3">
    <source>
        <dbReference type="ARBA" id="ARBA00022723"/>
    </source>
</evidence>
<evidence type="ECO:0000256" key="2">
    <source>
        <dbReference type="ARBA" id="ARBA00007581"/>
    </source>
</evidence>
<dbReference type="GO" id="GO:0008198">
    <property type="term" value="F:ferrous iron binding"/>
    <property type="evidence" value="ECO:0007669"/>
    <property type="project" value="InterPro"/>
</dbReference>
<keyword evidence="5 7" id="KW-0560">Oxidoreductase</keyword>
<protein>
    <submittedName>
        <fullName evidence="7">Extradiol ring-cleavage dioxygenase, class III enzyme, subunit</fullName>
        <ecNumber evidence="7">1.13.-.-</ecNumber>
    </submittedName>
</protein>
<dbReference type="PANTHER" id="PTHR30096:SF0">
    <property type="entry name" value="4,5-DOPA DIOXYGENASE EXTRADIOL-LIKE PROTEIN"/>
    <property type="match status" value="1"/>
</dbReference>
<dbReference type="PANTHER" id="PTHR30096">
    <property type="entry name" value="4,5-DOPA DIOXYGENASE EXTRADIOL-LIKE PROTEIN"/>
    <property type="match status" value="1"/>
</dbReference>
<dbReference type="EC" id="1.13.-.-" evidence="7"/>
<dbReference type="NCBIfam" id="NF007914">
    <property type="entry name" value="PRK10628.1"/>
    <property type="match status" value="1"/>
</dbReference>
<dbReference type="Pfam" id="PF02900">
    <property type="entry name" value="LigB"/>
    <property type="match status" value="1"/>
</dbReference>
<dbReference type="GO" id="GO:0016702">
    <property type="term" value="F:oxidoreductase activity, acting on single donors with incorporation of molecular oxygen, incorporation of two atoms of oxygen"/>
    <property type="evidence" value="ECO:0007669"/>
    <property type="project" value="UniProtKB-ARBA"/>
</dbReference>
<dbReference type="OrthoDB" id="9790889at2"/>
<dbReference type="CDD" id="cd07363">
    <property type="entry name" value="45_DOPA_Dioxygenase"/>
    <property type="match status" value="1"/>
</dbReference>
<name>A0A448UAS9_9NEIS</name>
<keyword evidence="4" id="KW-0862">Zinc</keyword>
<dbReference type="AlphaFoldDB" id="A0A448UAS9"/>
<evidence type="ECO:0000313" key="8">
    <source>
        <dbReference type="Proteomes" id="UP000268229"/>
    </source>
</evidence>
<dbReference type="EMBL" id="LR134516">
    <property type="protein sequence ID" value="VEJ20974.1"/>
    <property type="molecule type" value="Genomic_DNA"/>
</dbReference>
<comment type="similarity">
    <text evidence="2">Belongs to the DODA-type extradiol aromatic ring-opening dioxygenase family.</text>
</comment>
<dbReference type="InterPro" id="IPR014436">
    <property type="entry name" value="Extradiol_dOase_DODA"/>
</dbReference>